<dbReference type="EMBL" id="CM000645">
    <property type="protein sequence ID" value="EED90422.1"/>
    <property type="molecule type" value="Genomic_DNA"/>
</dbReference>
<dbReference type="InterPro" id="IPR002110">
    <property type="entry name" value="Ankyrin_rpt"/>
</dbReference>
<feature type="region of interest" description="Disordered" evidence="2">
    <location>
        <begin position="1126"/>
        <end position="1190"/>
    </location>
</feature>
<reference evidence="3 4" key="1">
    <citation type="journal article" date="2004" name="Science">
        <title>The genome of the diatom Thalassiosira pseudonana: ecology, evolution, and metabolism.</title>
        <authorList>
            <person name="Armbrust E.V."/>
            <person name="Berges J.A."/>
            <person name="Bowler C."/>
            <person name="Green B.R."/>
            <person name="Martinez D."/>
            <person name="Putnam N.H."/>
            <person name="Zhou S."/>
            <person name="Allen A.E."/>
            <person name="Apt K.E."/>
            <person name="Bechner M."/>
            <person name="Brzezinski M.A."/>
            <person name="Chaal B.K."/>
            <person name="Chiovitti A."/>
            <person name="Davis A.K."/>
            <person name="Demarest M.S."/>
            <person name="Detter J.C."/>
            <person name="Glavina T."/>
            <person name="Goodstein D."/>
            <person name="Hadi M.Z."/>
            <person name="Hellsten U."/>
            <person name="Hildebrand M."/>
            <person name="Jenkins B.D."/>
            <person name="Jurka J."/>
            <person name="Kapitonov V.V."/>
            <person name="Kroger N."/>
            <person name="Lau W.W."/>
            <person name="Lane T.W."/>
            <person name="Larimer F.W."/>
            <person name="Lippmeier J.C."/>
            <person name="Lucas S."/>
            <person name="Medina M."/>
            <person name="Montsant A."/>
            <person name="Obornik M."/>
            <person name="Parker M.S."/>
            <person name="Palenik B."/>
            <person name="Pazour G.J."/>
            <person name="Richardson P.M."/>
            <person name="Rynearson T.A."/>
            <person name="Saito M.A."/>
            <person name="Schwartz D.C."/>
            <person name="Thamatrakoln K."/>
            <person name="Valentin K."/>
            <person name="Vardi A."/>
            <person name="Wilkerson F.P."/>
            <person name="Rokhsar D.S."/>
        </authorList>
    </citation>
    <scope>NUCLEOTIDE SEQUENCE [LARGE SCALE GENOMIC DNA]</scope>
    <source>
        <strain evidence="3 4">CCMP1335</strain>
    </source>
</reference>
<sequence>MGKKRTHRQSSSTAKGGNNANNASNNNNPTPPLFMNNTGQTNAALARMVGVAAAASQGGSANFAISDNDRNAGINSQQQLLPPVALDQLHRIASTNDYQRFCELGLMGPRMKNQAHSSSNVQPKTGVGSRVYLEGLGELLGKQMKGSGGGRGGVPPGSEGIVSPSSLQGAGCGGDASGGGKAKSSSAANTSNARAVFGPMPPPPLISGPSVSISSATFTASSSDGNNNTNNNNKGNASSSTIQLDSATLRSTFEAMAANLPPCNHSNAVDSNMTLQQMLNSIANQSSGAGGMGSTSFSFSTTSNSSSSSSGGNINNANASGNRSTAGMSNTPMNADELQAMLQIFGELIAASNNVTKSNNDASASSSSSHQSGNPLMARNAMATFLLDQYAKSGKMPSVQQLVESVNASGGAGLPVASSASMQKLVDSVNASQQQQLQMQQHSQQQQQQQQGAILDQNAMRQAAFTAGMNVAMQQQQRQETIHRQEKLDRQKSGKKGSKGSGASSTGSSNNNTMNSNQVFSMIFGGNKGNGPNPLPMGAVPPLPPPPGGWPPGASSAAAAAAVAAALNSSLAHSPNCECCAQNNNSAAGMPFPNPPNFPMPDGHPDFGSAAWLEYYDACLKEGGVTGGIAEFEEYVRSLPEAQVVSGLHASMPQDRPNLGGSDCPAGFEYDGSGDREEDYEVTTDDEEQFAEIVRQQLEAEEEEKKARQAAKKRDKKARQKERLKKEAEAKAALAAKKKREKTITSWRSRVVAACSSKDATKMSALIAESPYRNYVYDPDLFEDDEDGDVKPVSHSDYLSKQMDWFLSNCLQKYPKNLELGQIPFKEDNPAREQLAKYIMSQSFDVMYTLNPSHGRSVLHTAAYSNDANLLEWILECRKEELKKVKNFDNDDLKDCIDALCDNSGWAPIHYATIRGCEAAVEALLKGGCNILVSTDPDMTFVESPCNVEGLVEGQGLTARELGVVLGLGVDITCKGDVLDELYNEIKEEPIDFIIRLNARFEDVEENGYSPPKNNEEDNKPISNVSTGKSESHPSSSNNKKSKKKKKKQQSTAPDPVDEKKPESSLAPTPVAPKDEMEDPVAVALLGMGFKEDQIRAAARALGGFDRATADDMVMWILSGGVVNNDEQSASREESNYDKNEDNDNANNVLTKAQKKAAAKAQREAEDAARKRQEEIAAAQRATAKREEQRRIRREWNEKEQARQEEEKSAKIAEALEKKRLTELEKMMAKLPPTPVLPAIPPAVSVVTGGGSRKGGPPMTIVAGAGTKSAAPVSNMGIPKAPTVKAPKILMRPSDAPLGPLPNAQQQSVSQQPLFPPPSAPAPPLNHYPTTPMMHQPMAQRGSPPSRVNPHLYNPPQPRQPRPPPHMASGGMYRPGEAPSYGYDGGYRKDTGAMPLMSGDGQYFQNAPSQSGGANSPPGFKPSAPAPSPLVEQSAYVDLNPMGMIRATAREFVPTFTPNESELAQSSDFVPSMSSQPTTAPPALVRETSNDPVSLIEPMSSLLSSFGADSNTPPSLIPSANKGDNSPIQSAASSITGFSGVTEEVNPTSRVGSIMTFESVAPSGGGLQGSSILESIGYNEVERTALGSGIGLWGGGATSNQNMASVGGLAGLNFSSFMGEQKKDDSGNKPAADPWGTGTGGSIW</sequence>
<organism evidence="3 4">
    <name type="scientific">Thalassiosira pseudonana</name>
    <name type="common">Marine diatom</name>
    <name type="synonym">Cyclotella nana</name>
    <dbReference type="NCBI Taxonomy" id="35128"/>
    <lineage>
        <taxon>Eukaryota</taxon>
        <taxon>Sar</taxon>
        <taxon>Stramenopiles</taxon>
        <taxon>Ochrophyta</taxon>
        <taxon>Bacillariophyta</taxon>
        <taxon>Coscinodiscophyceae</taxon>
        <taxon>Thalassiosirophycidae</taxon>
        <taxon>Thalassiosirales</taxon>
        <taxon>Thalassiosiraceae</taxon>
        <taxon>Thalassiosira</taxon>
    </lineage>
</organism>
<dbReference type="PROSITE" id="PS50088">
    <property type="entry name" value="ANK_REPEAT"/>
    <property type="match status" value="1"/>
</dbReference>
<feature type="repeat" description="ANK" evidence="1">
    <location>
        <begin position="904"/>
        <end position="936"/>
    </location>
</feature>
<dbReference type="Gene3D" id="1.25.40.20">
    <property type="entry name" value="Ankyrin repeat-containing domain"/>
    <property type="match status" value="1"/>
</dbReference>
<evidence type="ECO:0000313" key="3">
    <source>
        <dbReference type="EMBL" id="EED90422.1"/>
    </source>
</evidence>
<dbReference type="HOGENOM" id="CLU_242726_0_0_1"/>
<name>B8C837_THAPS</name>
<feature type="compositionally biased region" description="Low complexity" evidence="2">
    <location>
        <begin position="501"/>
        <end position="517"/>
    </location>
</feature>
<feature type="compositionally biased region" description="Basic and acidic residues" evidence="2">
    <location>
        <begin position="1129"/>
        <end position="1142"/>
    </location>
</feature>
<feature type="region of interest" description="Disordered" evidence="2">
    <location>
        <begin position="217"/>
        <end position="241"/>
    </location>
</feature>
<dbReference type="Proteomes" id="UP000001449">
    <property type="component" value="Chromosome 9"/>
</dbReference>
<feature type="compositionally biased region" description="Polar residues" evidence="2">
    <location>
        <begin position="1403"/>
        <end position="1414"/>
    </location>
</feature>
<dbReference type="SUPFAM" id="SSF48403">
    <property type="entry name" value="Ankyrin repeat"/>
    <property type="match status" value="1"/>
</dbReference>
<dbReference type="InParanoid" id="B8C837"/>
<feature type="compositionally biased region" description="Basic residues" evidence="2">
    <location>
        <begin position="1040"/>
        <end position="1049"/>
    </location>
</feature>
<dbReference type="PaxDb" id="35128-Thaps23966"/>
<keyword evidence="4" id="KW-1185">Reference proteome</keyword>
<keyword evidence="1" id="KW-0040">ANK repeat</keyword>
<feature type="compositionally biased region" description="Gly residues" evidence="2">
    <location>
        <begin position="146"/>
        <end position="155"/>
    </location>
</feature>
<feature type="region of interest" description="Disordered" evidence="2">
    <location>
        <begin position="285"/>
        <end position="332"/>
    </location>
</feature>
<feature type="region of interest" description="Disordered" evidence="2">
    <location>
        <begin position="1620"/>
        <end position="1644"/>
    </location>
</feature>
<feature type="region of interest" description="Disordered" evidence="2">
    <location>
        <begin position="1006"/>
        <end position="1076"/>
    </location>
</feature>
<reference evidence="3 4" key="2">
    <citation type="journal article" date="2008" name="Nature">
        <title>The Phaeodactylum genome reveals the evolutionary history of diatom genomes.</title>
        <authorList>
            <person name="Bowler C."/>
            <person name="Allen A.E."/>
            <person name="Badger J.H."/>
            <person name="Grimwood J."/>
            <person name="Jabbari K."/>
            <person name="Kuo A."/>
            <person name="Maheswari U."/>
            <person name="Martens C."/>
            <person name="Maumus F."/>
            <person name="Otillar R.P."/>
            <person name="Rayko E."/>
            <person name="Salamov A."/>
            <person name="Vandepoele K."/>
            <person name="Beszteri B."/>
            <person name="Gruber A."/>
            <person name="Heijde M."/>
            <person name="Katinka M."/>
            <person name="Mock T."/>
            <person name="Valentin K."/>
            <person name="Verret F."/>
            <person name="Berges J.A."/>
            <person name="Brownlee C."/>
            <person name="Cadoret J.P."/>
            <person name="Chiovitti A."/>
            <person name="Choi C.J."/>
            <person name="Coesel S."/>
            <person name="De Martino A."/>
            <person name="Detter J.C."/>
            <person name="Durkin C."/>
            <person name="Falciatore A."/>
            <person name="Fournet J."/>
            <person name="Haruta M."/>
            <person name="Huysman M.J."/>
            <person name="Jenkins B.D."/>
            <person name="Jiroutova K."/>
            <person name="Jorgensen R.E."/>
            <person name="Joubert Y."/>
            <person name="Kaplan A."/>
            <person name="Kroger N."/>
            <person name="Kroth P.G."/>
            <person name="La Roche J."/>
            <person name="Lindquist E."/>
            <person name="Lommer M."/>
            <person name="Martin-Jezequel V."/>
            <person name="Lopez P.J."/>
            <person name="Lucas S."/>
            <person name="Mangogna M."/>
            <person name="McGinnis K."/>
            <person name="Medlin L.K."/>
            <person name="Montsant A."/>
            <person name="Oudot-Le Secq M.P."/>
            <person name="Napoli C."/>
            <person name="Obornik M."/>
            <person name="Parker M.S."/>
            <person name="Petit J.L."/>
            <person name="Porcel B.M."/>
            <person name="Poulsen N."/>
            <person name="Robison M."/>
            <person name="Rychlewski L."/>
            <person name="Rynearson T.A."/>
            <person name="Schmutz J."/>
            <person name="Shapiro H."/>
            <person name="Siaut M."/>
            <person name="Stanley M."/>
            <person name="Sussman M.R."/>
            <person name="Taylor A.R."/>
            <person name="Vardi A."/>
            <person name="von Dassow P."/>
            <person name="Vyverman W."/>
            <person name="Willis A."/>
            <person name="Wyrwicz L.S."/>
            <person name="Rokhsar D.S."/>
            <person name="Weissenbach J."/>
            <person name="Armbrust E.V."/>
            <person name="Green B.R."/>
            <person name="Van de Peer Y."/>
            <person name="Grigoriev I.V."/>
        </authorList>
    </citation>
    <scope>NUCLEOTIDE SEQUENCE [LARGE SCALE GENOMIC DNA]</scope>
    <source>
        <strain evidence="3 4">CCMP1335</strain>
    </source>
</reference>
<dbReference type="PANTHER" id="PTHR13270:SF14">
    <property type="entry name" value="SEX DETERMINATION AND DOSAGE COMPENSATION PROTEIN SDC-2"/>
    <property type="match status" value="1"/>
</dbReference>
<feature type="region of interest" description="Disordered" evidence="2">
    <location>
        <begin position="434"/>
        <end position="454"/>
    </location>
</feature>
<evidence type="ECO:0000256" key="1">
    <source>
        <dbReference type="PROSITE-ProRule" id="PRU00023"/>
    </source>
</evidence>
<feature type="compositionally biased region" description="Basic residues" evidence="2">
    <location>
        <begin position="708"/>
        <end position="723"/>
    </location>
</feature>
<dbReference type="SMART" id="SM00248">
    <property type="entry name" value="ANK"/>
    <property type="match status" value="2"/>
</dbReference>
<dbReference type="InterPro" id="IPR036770">
    <property type="entry name" value="Ankyrin_rpt-contain_sf"/>
</dbReference>
<dbReference type="Pfam" id="PF12796">
    <property type="entry name" value="Ank_2"/>
    <property type="match status" value="1"/>
</dbReference>
<feature type="region of interest" description="Disordered" evidence="2">
    <location>
        <begin position="1284"/>
        <end position="1429"/>
    </location>
</feature>
<feature type="compositionally biased region" description="Pro residues" evidence="2">
    <location>
        <begin position="1353"/>
        <end position="1366"/>
    </location>
</feature>
<dbReference type="RefSeq" id="XP_002292447.1">
    <property type="nucleotide sequence ID" value="XM_002292411.1"/>
</dbReference>
<feature type="compositionally biased region" description="Gly residues" evidence="2">
    <location>
        <begin position="170"/>
        <end position="181"/>
    </location>
</feature>
<dbReference type="eggNOG" id="ENOG502SQVH">
    <property type="taxonomic scope" value="Eukaryota"/>
</dbReference>
<gene>
    <name evidence="3" type="ORF">THAPSDRAFT_23966</name>
</gene>
<accession>B8C837</accession>
<feature type="compositionally biased region" description="Pro residues" evidence="2">
    <location>
        <begin position="1314"/>
        <end position="1326"/>
    </location>
</feature>
<dbReference type="PANTHER" id="PTHR13270">
    <property type="entry name" value="PROTEIN C20ORF116-RELATED"/>
    <property type="match status" value="1"/>
</dbReference>
<evidence type="ECO:0000256" key="2">
    <source>
        <dbReference type="SAM" id="MobiDB-lite"/>
    </source>
</evidence>
<protein>
    <submittedName>
        <fullName evidence="3">Uncharacterized protein</fullName>
    </submittedName>
</protein>
<feature type="region of interest" description="Disordered" evidence="2">
    <location>
        <begin position="143"/>
        <end position="187"/>
    </location>
</feature>
<feature type="compositionally biased region" description="Low complexity" evidence="2">
    <location>
        <begin position="294"/>
        <end position="324"/>
    </location>
</feature>
<dbReference type="GeneID" id="7443531"/>
<evidence type="ECO:0000313" key="4">
    <source>
        <dbReference type="Proteomes" id="UP000001449"/>
    </source>
</evidence>
<feature type="region of interest" description="Disordered" evidence="2">
    <location>
        <begin position="471"/>
        <end position="517"/>
    </location>
</feature>
<feature type="compositionally biased region" description="Basic and acidic residues" evidence="2">
    <location>
        <begin position="1161"/>
        <end position="1175"/>
    </location>
</feature>
<feature type="compositionally biased region" description="Low complexity" evidence="2">
    <location>
        <begin position="18"/>
        <end position="28"/>
    </location>
</feature>
<feature type="region of interest" description="Disordered" evidence="2">
    <location>
        <begin position="1"/>
        <end position="38"/>
    </location>
</feature>
<feature type="compositionally biased region" description="Low complexity" evidence="2">
    <location>
        <begin position="217"/>
        <end position="240"/>
    </location>
</feature>
<dbReference type="KEGG" id="tps:THAPSDRAFT_23966"/>
<proteinExistence type="predicted"/>
<feature type="compositionally biased region" description="Basic and acidic residues" evidence="2">
    <location>
        <begin position="480"/>
        <end position="492"/>
    </location>
</feature>
<feature type="region of interest" description="Disordered" evidence="2">
    <location>
        <begin position="700"/>
        <end position="726"/>
    </location>
</feature>
<feature type="compositionally biased region" description="Low complexity" evidence="2">
    <location>
        <begin position="434"/>
        <end position="451"/>
    </location>
</feature>